<dbReference type="Proteomes" id="UP001732700">
    <property type="component" value="Chromosome 5D"/>
</dbReference>
<keyword evidence="2" id="KW-1185">Reference proteome</keyword>
<reference evidence="1" key="1">
    <citation type="submission" date="2021-05" db="EMBL/GenBank/DDBJ databases">
        <authorList>
            <person name="Scholz U."/>
            <person name="Mascher M."/>
            <person name="Fiebig A."/>
        </authorList>
    </citation>
    <scope>NUCLEOTIDE SEQUENCE [LARGE SCALE GENOMIC DNA]</scope>
</reference>
<accession>A0ACD5YK74</accession>
<reference evidence="1" key="2">
    <citation type="submission" date="2025-09" db="UniProtKB">
        <authorList>
            <consortium name="EnsemblPlants"/>
        </authorList>
    </citation>
    <scope>IDENTIFICATION</scope>
</reference>
<sequence length="257" mass="29255">MSSSRLALRTKSVAAKSTWDQITLNSITEEIGGDVFSLLIDEAADVSDKEQMAVVLRYLSKHGCIVERLAGVVHVKETSAVCLKAVLQKLFTGSANILSQSLEKKDQDILNAISCVKSTRNELQKLRENGWDSLLEKAYLFCEEHHIERANMQEDYVDRHAPRKKTNKTNLQHFQIECLNFVIDWQLQEFDDRFNEVNSALLGHMASFSPKDSFVDFNSESLVELAKFYPDNFNSENLDDLGHELITYIDNEDTSFP</sequence>
<name>A0ACD5YK74_AVESA</name>
<organism evidence="1 2">
    <name type="scientific">Avena sativa</name>
    <name type="common">Oat</name>
    <dbReference type="NCBI Taxonomy" id="4498"/>
    <lineage>
        <taxon>Eukaryota</taxon>
        <taxon>Viridiplantae</taxon>
        <taxon>Streptophyta</taxon>
        <taxon>Embryophyta</taxon>
        <taxon>Tracheophyta</taxon>
        <taxon>Spermatophyta</taxon>
        <taxon>Magnoliopsida</taxon>
        <taxon>Liliopsida</taxon>
        <taxon>Poales</taxon>
        <taxon>Poaceae</taxon>
        <taxon>BOP clade</taxon>
        <taxon>Pooideae</taxon>
        <taxon>Poodae</taxon>
        <taxon>Poeae</taxon>
        <taxon>Poeae Chloroplast Group 1 (Aveneae type)</taxon>
        <taxon>Aveninae</taxon>
        <taxon>Avena</taxon>
    </lineage>
</organism>
<evidence type="ECO:0000313" key="1">
    <source>
        <dbReference type="EnsemblPlants" id="AVESA.00010b.r2.5DG0992570.1.CDS"/>
    </source>
</evidence>
<dbReference type="EnsemblPlants" id="AVESA.00010b.r2.5DG0992570.1">
    <property type="protein sequence ID" value="AVESA.00010b.r2.5DG0992570.1.CDS"/>
    <property type="gene ID" value="AVESA.00010b.r2.5DG0992570"/>
</dbReference>
<evidence type="ECO:0000313" key="2">
    <source>
        <dbReference type="Proteomes" id="UP001732700"/>
    </source>
</evidence>
<protein>
    <submittedName>
        <fullName evidence="1">Uncharacterized protein</fullName>
    </submittedName>
</protein>
<proteinExistence type="predicted"/>